<keyword evidence="3" id="KW-1185">Reference proteome</keyword>
<feature type="transmembrane region" description="Helical" evidence="1">
    <location>
        <begin position="73"/>
        <end position="95"/>
    </location>
</feature>
<gene>
    <name evidence="2" type="ORF">EGM88_13005</name>
</gene>
<protein>
    <submittedName>
        <fullName evidence="2">Uncharacterized protein</fullName>
    </submittedName>
</protein>
<dbReference type="AlphaFoldDB" id="A0A3N4NDI1"/>
<evidence type="ECO:0000313" key="3">
    <source>
        <dbReference type="Proteomes" id="UP000270856"/>
    </source>
</evidence>
<reference evidence="2 3" key="1">
    <citation type="submission" date="2018-11" db="EMBL/GenBank/DDBJ databases">
        <title>Aureibaculum marinum gen. nov., sp. nov., a member of the family Flavobacteriaceae isolated from the Bohai Sea.</title>
        <authorList>
            <person name="Ji X."/>
        </authorList>
    </citation>
    <scope>NUCLEOTIDE SEQUENCE [LARGE SCALE GENOMIC DNA]</scope>
    <source>
        <strain evidence="2 3">BH-SD17</strain>
    </source>
</reference>
<dbReference type="Proteomes" id="UP000270856">
    <property type="component" value="Unassembled WGS sequence"/>
</dbReference>
<feature type="transmembrane region" description="Helical" evidence="1">
    <location>
        <begin position="12"/>
        <end position="35"/>
    </location>
</feature>
<evidence type="ECO:0000313" key="2">
    <source>
        <dbReference type="EMBL" id="RPD93415.1"/>
    </source>
</evidence>
<keyword evidence="1" id="KW-0472">Membrane</keyword>
<comment type="caution">
    <text evidence="2">The sequence shown here is derived from an EMBL/GenBank/DDBJ whole genome shotgun (WGS) entry which is preliminary data.</text>
</comment>
<proteinExistence type="predicted"/>
<sequence>MNTIFKKRQSSFLITLVSFALILFAIHSYIAHYFVNVTFFFPIWQIYAFHCFVTFIVYSIINYKHSQGKSEIFNIFLVSTLLKMIIALLFLLPLLLSDIENKKPDVFNFFIPYFCFLAFEVYCITSLLKEK</sequence>
<accession>A0A3N4NDI1</accession>
<feature type="transmembrane region" description="Helical" evidence="1">
    <location>
        <begin position="41"/>
        <end position="61"/>
    </location>
</feature>
<keyword evidence="1" id="KW-1133">Transmembrane helix</keyword>
<dbReference type="EMBL" id="RPFJ01000030">
    <property type="protein sequence ID" value="RPD93415.1"/>
    <property type="molecule type" value="Genomic_DNA"/>
</dbReference>
<feature type="transmembrane region" description="Helical" evidence="1">
    <location>
        <begin position="107"/>
        <end position="128"/>
    </location>
</feature>
<name>A0A3N4NDI1_9FLAO</name>
<dbReference type="OrthoDB" id="1448441at2"/>
<organism evidence="2 3">
    <name type="scientific">Aureibaculum marinum</name>
    <dbReference type="NCBI Taxonomy" id="2487930"/>
    <lineage>
        <taxon>Bacteria</taxon>
        <taxon>Pseudomonadati</taxon>
        <taxon>Bacteroidota</taxon>
        <taxon>Flavobacteriia</taxon>
        <taxon>Flavobacteriales</taxon>
        <taxon>Flavobacteriaceae</taxon>
        <taxon>Aureibaculum</taxon>
    </lineage>
</organism>
<evidence type="ECO:0000256" key="1">
    <source>
        <dbReference type="SAM" id="Phobius"/>
    </source>
</evidence>
<keyword evidence="1" id="KW-0812">Transmembrane</keyword>